<dbReference type="Proteomes" id="UP000027665">
    <property type="component" value="Unassembled WGS sequence"/>
</dbReference>
<dbReference type="OrthoDB" id="9799096at2"/>
<dbReference type="InterPro" id="IPR000182">
    <property type="entry name" value="GNAT_dom"/>
</dbReference>
<sequence length="182" mass="21908">MKVELKKVTENDLERLMEWRARPDITEYLFNDVKVDMEKQREWFKRLQQDKTQMRWIIWCDGVPVGMNCITDIDYVNKRCEAGLMFIAEKKYRSLNLIMDVRCNMRDYIFYKLGLNKFYSYVMIDNRQLVKLAKLTGCDVEGVLKQHVVKYGKFHDVAITAMTRATWDELKKTEHYEYCSIE</sequence>
<dbReference type="STRING" id="2754.EH55_05275"/>
<dbReference type="PANTHER" id="PTHR43415">
    <property type="entry name" value="SPERMIDINE N(1)-ACETYLTRANSFERASE"/>
    <property type="match status" value="1"/>
</dbReference>
<reference evidence="2 3" key="1">
    <citation type="submission" date="2014-04" db="EMBL/GenBank/DDBJ databases">
        <title>Draft Genome Sequence of Synergistes jonesii.</title>
        <authorList>
            <person name="Coil D.A."/>
            <person name="Eisen J.A."/>
            <person name="Holland-Moritz H.E."/>
        </authorList>
    </citation>
    <scope>NUCLEOTIDE SEQUENCE [LARGE SCALE GENOMIC DNA]</scope>
    <source>
        <strain evidence="2 3">78-1</strain>
    </source>
</reference>
<dbReference type="eggNOG" id="COG1670">
    <property type="taxonomic scope" value="Bacteria"/>
</dbReference>
<name>A0A073IP62_9BACT</name>
<dbReference type="GO" id="GO:0016747">
    <property type="term" value="F:acyltransferase activity, transferring groups other than amino-acyl groups"/>
    <property type="evidence" value="ECO:0007669"/>
    <property type="project" value="InterPro"/>
</dbReference>
<dbReference type="InterPro" id="IPR016181">
    <property type="entry name" value="Acyl_CoA_acyltransferase"/>
</dbReference>
<evidence type="ECO:0000313" key="3">
    <source>
        <dbReference type="Proteomes" id="UP000027665"/>
    </source>
</evidence>
<organism evidence="2 3">
    <name type="scientific">Synergistes jonesii</name>
    <dbReference type="NCBI Taxonomy" id="2754"/>
    <lineage>
        <taxon>Bacteria</taxon>
        <taxon>Thermotogati</taxon>
        <taxon>Synergistota</taxon>
        <taxon>Synergistia</taxon>
        <taxon>Synergistales</taxon>
        <taxon>Synergistaceae</taxon>
        <taxon>Synergistes</taxon>
    </lineage>
</organism>
<dbReference type="RefSeq" id="WP_037976327.1">
    <property type="nucleotide sequence ID" value="NZ_JMKI01000034.1"/>
</dbReference>
<dbReference type="SUPFAM" id="SSF55729">
    <property type="entry name" value="Acyl-CoA N-acyltransferases (Nat)"/>
    <property type="match status" value="1"/>
</dbReference>
<dbReference type="GeneID" id="90983700"/>
<dbReference type="EMBL" id="JMKI01000034">
    <property type="protein sequence ID" value="KEJ92148.1"/>
    <property type="molecule type" value="Genomic_DNA"/>
</dbReference>
<keyword evidence="3" id="KW-1185">Reference proteome</keyword>
<feature type="domain" description="N-acetyltransferase" evidence="1">
    <location>
        <begin position="3"/>
        <end position="137"/>
    </location>
</feature>
<dbReference type="PANTHER" id="PTHR43415:SF3">
    <property type="entry name" value="GNAT-FAMILY ACETYLTRANSFERASE"/>
    <property type="match status" value="1"/>
</dbReference>
<dbReference type="Gene3D" id="3.40.630.30">
    <property type="match status" value="1"/>
</dbReference>
<dbReference type="AlphaFoldDB" id="A0A073IP62"/>
<comment type="caution">
    <text evidence="2">The sequence shown here is derived from an EMBL/GenBank/DDBJ whole genome shotgun (WGS) entry which is preliminary data.</text>
</comment>
<proteinExistence type="predicted"/>
<gene>
    <name evidence="2" type="ORF">EH55_05275</name>
</gene>
<accession>A0A073IP62</accession>
<protein>
    <recommendedName>
        <fullName evidence="1">N-acetyltransferase domain-containing protein</fullName>
    </recommendedName>
</protein>
<evidence type="ECO:0000259" key="1">
    <source>
        <dbReference type="Pfam" id="PF13302"/>
    </source>
</evidence>
<dbReference type="Pfam" id="PF13302">
    <property type="entry name" value="Acetyltransf_3"/>
    <property type="match status" value="1"/>
</dbReference>
<evidence type="ECO:0000313" key="2">
    <source>
        <dbReference type="EMBL" id="KEJ92148.1"/>
    </source>
</evidence>